<evidence type="ECO:0000313" key="4">
    <source>
        <dbReference type="Proteomes" id="UP000825009"/>
    </source>
</evidence>
<keyword evidence="3" id="KW-0067">ATP-binding</keyword>
<dbReference type="CDD" id="cd01127">
    <property type="entry name" value="TrwB_TraG_TraD_VirD4"/>
    <property type="match status" value="1"/>
</dbReference>
<name>A0A8F6TZV1_9RHOB</name>
<dbReference type="GO" id="GO:0005524">
    <property type="term" value="F:ATP binding"/>
    <property type="evidence" value="ECO:0007669"/>
    <property type="project" value="UniProtKB-KW"/>
</dbReference>
<keyword evidence="2" id="KW-0472">Membrane</keyword>
<keyword evidence="2" id="KW-1133">Transmembrane helix</keyword>
<dbReference type="PANTHER" id="PTHR30121">
    <property type="entry name" value="UNCHARACTERIZED PROTEIN YJGR-RELATED"/>
    <property type="match status" value="1"/>
</dbReference>
<keyword evidence="3" id="KW-0547">Nucleotide-binding</keyword>
<dbReference type="Proteomes" id="UP000825009">
    <property type="component" value="Chromosome"/>
</dbReference>
<dbReference type="AlphaFoldDB" id="A0A8F6TZV1"/>
<dbReference type="EMBL" id="CP079194">
    <property type="protein sequence ID" value="QXT40983.1"/>
    <property type="molecule type" value="Genomic_DNA"/>
</dbReference>
<dbReference type="InterPro" id="IPR051162">
    <property type="entry name" value="T4SS_component"/>
</dbReference>
<keyword evidence="2" id="KW-0812">Transmembrane</keyword>
<dbReference type="KEGG" id="gce:KYE46_07100"/>
<evidence type="ECO:0000256" key="2">
    <source>
        <dbReference type="SAM" id="Phobius"/>
    </source>
</evidence>
<keyword evidence="4" id="KW-1185">Reference proteome</keyword>
<sequence length="668" mass="74610">MKSDIEGIVGLVIICGLLAVTFTLALYLTPYVLLIGGAGLLGYAWFHHPARREKESREMTLSLYEDVLRQSKSVSVGHELDRALARYSEAIRVQCAPIAHSLLASELLTPDVPEPPAVCNSIEGARYRDSLAKIAQNKSDSRKVRLAVDMVLDAIDAVAGQVPEIEGDVTADVAFCLRDIPEAVTEAIVPFYRENDYNLFAGLRGTLDLNFNRARCVYPVEYTKPDVVHAYLQNTALERLFKLKVPFGVPEPLRYEHTFMVAGTGHGKTQTIQHHIAHDLAGLGQKSVIVIDSQRELIDNILRLNIPKEQIVLIDPEDIEFPVAINLFSAGGDRLVGYSTLEREQLRNSIVELYEFVLASIMDTSLTGQQSVIFRYVTRLMLEIPGATLHTFLDILEGGDYRQYIEKLEGVSRSFFDNQFKDPGFKRMREAVIRRLYLILENRIFDRMFSNPESKFDLFAEMNTGKLILINTSKATLKETGTKAFGRFFIAMIAQAAAERALIPKDERVPCIVYLDEAQEYLDANVSVILSQARKQNIGLFMATQDLEKIPRSVLSSIQANTSVRMAGGTSATDARAMASEMNVTVDAIKELPKLTFATYVKGFVSRAIPVTFPVGTMEALPKRNDMDELKAYQREKYAVAPYVDGEGFTMSDSGPDKSAEEPFEDTW</sequence>
<gene>
    <name evidence="3" type="ORF">KYE46_07100</name>
</gene>
<feature type="region of interest" description="Disordered" evidence="1">
    <location>
        <begin position="649"/>
        <end position="668"/>
    </location>
</feature>
<organism evidence="3 4">
    <name type="scientific">Gymnodinialimonas ceratoperidinii</name>
    <dbReference type="NCBI Taxonomy" id="2856823"/>
    <lineage>
        <taxon>Bacteria</taxon>
        <taxon>Pseudomonadati</taxon>
        <taxon>Pseudomonadota</taxon>
        <taxon>Alphaproteobacteria</taxon>
        <taxon>Rhodobacterales</taxon>
        <taxon>Paracoccaceae</taxon>
        <taxon>Gymnodinialimonas</taxon>
    </lineage>
</organism>
<accession>A0A8F6TZV1</accession>
<feature type="transmembrane region" description="Helical" evidence="2">
    <location>
        <begin position="7"/>
        <end position="25"/>
    </location>
</feature>
<protein>
    <submittedName>
        <fullName evidence="3">ATP-binding protein</fullName>
    </submittedName>
</protein>
<dbReference type="PANTHER" id="PTHR30121:SF6">
    <property type="entry name" value="SLR6007 PROTEIN"/>
    <property type="match status" value="1"/>
</dbReference>
<proteinExistence type="predicted"/>
<evidence type="ECO:0000256" key="1">
    <source>
        <dbReference type="SAM" id="MobiDB-lite"/>
    </source>
</evidence>
<reference evidence="3 4" key="1">
    <citation type="submission" date="2021-07" db="EMBL/GenBank/DDBJ databases">
        <title>A novel Jannaschia species isolated from marine dinoflagellate Ceratoperidinium margalefii.</title>
        <authorList>
            <person name="Jiang Y."/>
            <person name="Li Z."/>
        </authorList>
    </citation>
    <scope>NUCLEOTIDE SEQUENCE [LARGE SCALE GENOMIC DNA]</scope>
    <source>
        <strain evidence="3 4">J12C1-MA-4</strain>
    </source>
</reference>
<dbReference type="RefSeq" id="WP_219004477.1">
    <property type="nucleotide sequence ID" value="NZ_CP079194.1"/>
</dbReference>
<evidence type="ECO:0000313" key="3">
    <source>
        <dbReference type="EMBL" id="QXT40983.1"/>
    </source>
</evidence>